<dbReference type="InterPro" id="IPR013087">
    <property type="entry name" value="Znf_C2H2_type"/>
</dbReference>
<sequence>MSKLQSFRLFLNERLTAVAVEIFEAARDTFIEYQEENDRLCRLLQISPEIELSTIDNFCFFSPDSLQFSLSVSEEEVLPEQQAWNPSLGQENTEVKQIKEEQEELSTSQEKEQHHEVFHTKHAIFTSTCVKSECDQEDPFGSFVHPQTQTVENRESDSKPTDIPHFDTVTHLTGLSNAYGSPSHEINAFNHNSAVSSDTVEFYNSPPVDRSPSVGHSPPVDKHCSKPRTSSKTTHHCRDCGETFKLKANLQNHVTFSKRPSECSYCKKCYDSTCKLRAHVQLCHVEKLLNSMEFCTETRGFTQERNHLAVVTVRKSSVRWGT</sequence>
<dbReference type="AlphaFoldDB" id="A0AAY5KYT7"/>
<protein>
    <recommendedName>
        <fullName evidence="3">C2H2-type domain-containing protein</fullName>
    </recommendedName>
</protein>
<dbReference type="GeneID" id="105029866"/>
<evidence type="ECO:0000256" key="2">
    <source>
        <dbReference type="SAM" id="MobiDB-lite"/>
    </source>
</evidence>
<name>A0AAY5KYT7_ESOLU</name>
<dbReference type="Ensembl" id="ENSELUT00000104626.1">
    <property type="protein sequence ID" value="ENSELUP00000094323.1"/>
    <property type="gene ID" value="ENSELUG00000042584.1"/>
</dbReference>
<feature type="compositionally biased region" description="Basic and acidic residues" evidence="2">
    <location>
        <begin position="152"/>
        <end position="162"/>
    </location>
</feature>
<dbReference type="Gene3D" id="3.30.160.60">
    <property type="entry name" value="Classic Zinc Finger"/>
    <property type="match status" value="1"/>
</dbReference>
<keyword evidence="1" id="KW-0862">Zinc</keyword>
<dbReference type="PROSITE" id="PS50157">
    <property type="entry name" value="ZINC_FINGER_C2H2_2"/>
    <property type="match status" value="1"/>
</dbReference>
<organism evidence="4 5">
    <name type="scientific">Esox lucius</name>
    <name type="common">Northern pike</name>
    <dbReference type="NCBI Taxonomy" id="8010"/>
    <lineage>
        <taxon>Eukaryota</taxon>
        <taxon>Metazoa</taxon>
        <taxon>Chordata</taxon>
        <taxon>Craniata</taxon>
        <taxon>Vertebrata</taxon>
        <taxon>Euteleostomi</taxon>
        <taxon>Actinopterygii</taxon>
        <taxon>Neopterygii</taxon>
        <taxon>Teleostei</taxon>
        <taxon>Protacanthopterygii</taxon>
        <taxon>Esociformes</taxon>
        <taxon>Esocidae</taxon>
        <taxon>Esox</taxon>
    </lineage>
</organism>
<evidence type="ECO:0000256" key="1">
    <source>
        <dbReference type="PROSITE-ProRule" id="PRU00042"/>
    </source>
</evidence>
<reference evidence="4" key="3">
    <citation type="submission" date="2025-09" db="UniProtKB">
        <authorList>
            <consortium name="Ensembl"/>
        </authorList>
    </citation>
    <scope>IDENTIFICATION</scope>
</reference>
<dbReference type="RefSeq" id="XP_034147987.1">
    <property type="nucleotide sequence ID" value="XM_034292096.1"/>
</dbReference>
<keyword evidence="5" id="KW-1185">Reference proteome</keyword>
<dbReference type="GO" id="GO:0008270">
    <property type="term" value="F:zinc ion binding"/>
    <property type="evidence" value="ECO:0007669"/>
    <property type="project" value="UniProtKB-KW"/>
</dbReference>
<evidence type="ECO:0000313" key="5">
    <source>
        <dbReference type="Proteomes" id="UP000265140"/>
    </source>
</evidence>
<feature type="region of interest" description="Disordered" evidence="2">
    <location>
        <begin position="143"/>
        <end position="162"/>
    </location>
</feature>
<proteinExistence type="predicted"/>
<feature type="region of interest" description="Disordered" evidence="2">
    <location>
        <begin position="200"/>
        <end position="236"/>
    </location>
</feature>
<evidence type="ECO:0000313" key="4">
    <source>
        <dbReference type="Ensembl" id="ENSELUP00000094323.1"/>
    </source>
</evidence>
<reference evidence="4 5" key="1">
    <citation type="submission" date="2020-02" db="EMBL/GenBank/DDBJ databases">
        <title>Esox lucius (northern pike) genome, fEsoLuc1, primary haplotype.</title>
        <authorList>
            <person name="Myers G."/>
            <person name="Karagic N."/>
            <person name="Meyer A."/>
            <person name="Pippel M."/>
            <person name="Reichard M."/>
            <person name="Winkler S."/>
            <person name="Tracey A."/>
            <person name="Sims Y."/>
            <person name="Howe K."/>
            <person name="Rhie A."/>
            <person name="Formenti G."/>
            <person name="Durbin R."/>
            <person name="Fedrigo O."/>
            <person name="Jarvis E.D."/>
        </authorList>
    </citation>
    <scope>NUCLEOTIDE SEQUENCE [LARGE SCALE GENOMIC DNA]</scope>
</reference>
<feature type="domain" description="C2H2-type" evidence="3">
    <location>
        <begin position="235"/>
        <end position="253"/>
    </location>
</feature>
<accession>A0AAY5KYT7</accession>
<dbReference type="Proteomes" id="UP000265140">
    <property type="component" value="Chromosome 5"/>
</dbReference>
<dbReference type="PROSITE" id="PS00028">
    <property type="entry name" value="ZINC_FINGER_C2H2_1"/>
    <property type="match status" value="1"/>
</dbReference>
<keyword evidence="1" id="KW-0479">Metal-binding</keyword>
<keyword evidence="1" id="KW-0863">Zinc-finger</keyword>
<evidence type="ECO:0000259" key="3">
    <source>
        <dbReference type="PROSITE" id="PS50157"/>
    </source>
</evidence>
<dbReference type="GeneTree" id="ENSGT01000000215975"/>
<reference evidence="4" key="2">
    <citation type="submission" date="2025-08" db="UniProtKB">
        <authorList>
            <consortium name="Ensembl"/>
        </authorList>
    </citation>
    <scope>IDENTIFICATION</scope>
</reference>